<accession>A0AAW2HYH2</accession>
<dbReference type="InterPro" id="IPR018490">
    <property type="entry name" value="cNMP-bd_dom_sf"/>
</dbReference>
<name>A0AAW2HYH2_9NEOP</name>
<dbReference type="InterPro" id="IPR000595">
    <property type="entry name" value="cNMP-bd_dom"/>
</dbReference>
<feature type="coiled-coil region" evidence="1">
    <location>
        <begin position="1"/>
        <end position="59"/>
    </location>
</feature>
<evidence type="ECO:0000313" key="4">
    <source>
        <dbReference type="EMBL" id="KAL0274711.1"/>
    </source>
</evidence>
<organism evidence="4">
    <name type="scientific">Menopon gallinae</name>
    <name type="common">poultry shaft louse</name>
    <dbReference type="NCBI Taxonomy" id="328185"/>
    <lineage>
        <taxon>Eukaryota</taxon>
        <taxon>Metazoa</taxon>
        <taxon>Ecdysozoa</taxon>
        <taxon>Arthropoda</taxon>
        <taxon>Hexapoda</taxon>
        <taxon>Insecta</taxon>
        <taxon>Pterygota</taxon>
        <taxon>Neoptera</taxon>
        <taxon>Paraneoptera</taxon>
        <taxon>Psocodea</taxon>
        <taxon>Troctomorpha</taxon>
        <taxon>Phthiraptera</taxon>
        <taxon>Amblycera</taxon>
        <taxon>Menoponidae</taxon>
        <taxon>Menopon</taxon>
    </lineage>
</organism>
<feature type="domain" description="Cyclic nucleotide-binding" evidence="3">
    <location>
        <begin position="109"/>
        <end position="150"/>
    </location>
</feature>
<gene>
    <name evidence="4" type="ORF">PYX00_002774</name>
</gene>
<keyword evidence="1" id="KW-0175">Coiled coil</keyword>
<proteinExistence type="predicted"/>
<dbReference type="Gene3D" id="2.60.120.10">
    <property type="entry name" value="Jelly Rolls"/>
    <property type="match status" value="1"/>
</dbReference>
<dbReference type="InterPro" id="IPR014710">
    <property type="entry name" value="RmlC-like_jellyroll"/>
</dbReference>
<protein>
    <recommendedName>
        <fullName evidence="3">Cyclic nucleotide-binding domain-containing protein</fullName>
    </recommendedName>
</protein>
<dbReference type="CDD" id="cd12086">
    <property type="entry name" value="DD_cGKI-beta"/>
    <property type="match status" value="1"/>
</dbReference>
<dbReference type="EMBL" id="JARGDH010000002">
    <property type="protein sequence ID" value="KAL0274711.1"/>
    <property type="molecule type" value="Genomic_DNA"/>
</dbReference>
<evidence type="ECO:0000256" key="1">
    <source>
        <dbReference type="SAM" id="Coils"/>
    </source>
</evidence>
<evidence type="ECO:0000256" key="2">
    <source>
        <dbReference type="SAM" id="MobiDB-lite"/>
    </source>
</evidence>
<reference evidence="4" key="1">
    <citation type="journal article" date="2024" name="Gigascience">
        <title>Chromosome-level genome of the poultry shaft louse Menopon gallinae provides insight into the host-switching and adaptive evolution of parasitic lice.</title>
        <authorList>
            <person name="Xu Y."/>
            <person name="Ma L."/>
            <person name="Liu S."/>
            <person name="Liang Y."/>
            <person name="Liu Q."/>
            <person name="He Z."/>
            <person name="Tian L."/>
            <person name="Duan Y."/>
            <person name="Cai W."/>
            <person name="Li H."/>
            <person name="Song F."/>
        </authorList>
    </citation>
    <scope>NUCLEOTIDE SEQUENCE</scope>
    <source>
        <strain evidence="4">Cailab_2023a</strain>
    </source>
</reference>
<sequence length="246" mass="27645">MASLHELRAQLSQSLEDIKRRDELISALERELDEKDALIRHLKNEIDKFQQVVKPLTRELGVRKGDRSKRYAISAEPVLNGSGDLPIAKIPKSPKSRELIKAAILDNDFMKNLEMTQIRETVDCMYPVEYAAGSLIIKEGDVGSIVYVMEGKAILHIAEGSSVRERIAKTVTVEIRNVLGMHRRNLTVSSDGTGKKARSSERRDPTRGGAERPPTQPRSSRCCQPNDVECLRFDDCALIDVFSQFQ</sequence>
<comment type="caution">
    <text evidence="4">The sequence shown here is derived from an EMBL/GenBank/DDBJ whole genome shotgun (WGS) entry which is preliminary data.</text>
</comment>
<dbReference type="AlphaFoldDB" id="A0AAW2HYH2"/>
<dbReference type="PROSITE" id="PS50042">
    <property type="entry name" value="CNMP_BINDING_3"/>
    <property type="match status" value="1"/>
</dbReference>
<dbReference type="SUPFAM" id="SSF51206">
    <property type="entry name" value="cAMP-binding domain-like"/>
    <property type="match status" value="1"/>
</dbReference>
<dbReference type="Gene3D" id="1.20.5.170">
    <property type="match status" value="1"/>
</dbReference>
<evidence type="ECO:0000259" key="3">
    <source>
        <dbReference type="PROSITE" id="PS50042"/>
    </source>
</evidence>
<feature type="region of interest" description="Disordered" evidence="2">
    <location>
        <begin position="186"/>
        <end position="221"/>
    </location>
</feature>
<feature type="compositionally biased region" description="Basic and acidic residues" evidence="2">
    <location>
        <begin position="198"/>
        <end position="210"/>
    </location>
</feature>